<dbReference type="HAMAP" id="MF_00148">
    <property type="entry name" value="UDG"/>
    <property type="match status" value="1"/>
</dbReference>
<evidence type="ECO:0000256" key="6">
    <source>
        <dbReference type="ARBA" id="ARBA00023242"/>
    </source>
</evidence>
<comment type="function">
    <text evidence="7">Excises uracil residues from the DNA which can arise as a result of misincorporation of dUMP residues by DNA polymerase or due to deamination of cytosine.</text>
</comment>
<keyword evidence="5 7" id="KW-0234">DNA repair</keyword>
<dbReference type="Pfam" id="PF03167">
    <property type="entry name" value="UDG"/>
    <property type="match status" value="1"/>
</dbReference>
<dbReference type="NCBIfam" id="TIGR00628">
    <property type="entry name" value="ung"/>
    <property type="match status" value="1"/>
</dbReference>
<dbReference type="FunFam" id="3.40.470.10:FF:000007">
    <property type="entry name" value="Uracil-DNA glycosylase"/>
    <property type="match status" value="1"/>
</dbReference>
<evidence type="ECO:0000256" key="8">
    <source>
        <dbReference type="PROSITE-ProRule" id="PRU10072"/>
    </source>
</evidence>
<comment type="similarity">
    <text evidence="1 7">Belongs to the uracil-DNA glycosylase (UDG) superfamily. UNG family.</text>
</comment>
<dbReference type="AlphaFoldDB" id="A0A9W9D314"/>
<dbReference type="GO" id="GO:0005739">
    <property type="term" value="C:mitochondrion"/>
    <property type="evidence" value="ECO:0007669"/>
    <property type="project" value="UniProtKB-SubCell"/>
</dbReference>
<accession>A0A9W9D314</accession>
<evidence type="ECO:0000256" key="5">
    <source>
        <dbReference type="ARBA" id="ARBA00023204"/>
    </source>
</evidence>
<dbReference type="Gene3D" id="3.40.470.10">
    <property type="entry name" value="Uracil-DNA glycosylase-like domain"/>
    <property type="match status" value="1"/>
</dbReference>
<proteinExistence type="inferred from homology"/>
<dbReference type="NCBIfam" id="NF003592">
    <property type="entry name" value="PRK05254.1-5"/>
    <property type="match status" value="1"/>
</dbReference>
<evidence type="ECO:0000256" key="3">
    <source>
        <dbReference type="ARBA" id="ARBA00022801"/>
    </source>
</evidence>
<name>A0A9W9D314_9PEZI</name>
<evidence type="ECO:0000313" key="11">
    <source>
        <dbReference type="EMBL" id="KAJ4397551.1"/>
    </source>
</evidence>
<feature type="active site" description="Proton acceptor" evidence="7 8">
    <location>
        <position position="142"/>
    </location>
</feature>
<evidence type="ECO:0000256" key="1">
    <source>
        <dbReference type="ARBA" id="ARBA00008184"/>
    </source>
</evidence>
<feature type="region of interest" description="Disordered" evidence="9">
    <location>
        <begin position="1"/>
        <end position="32"/>
    </location>
</feature>
<keyword evidence="12" id="KW-1185">Reference proteome</keyword>
<keyword evidence="4 7" id="KW-0496">Mitochondrion</keyword>
<reference evidence="11" key="1">
    <citation type="submission" date="2022-10" db="EMBL/GenBank/DDBJ databases">
        <title>Tapping the CABI collections for fungal endophytes: first genome assemblies for Collariella, Neodidymelliopsis, Ascochyta clinopodiicola, Didymella pomorum, Didymosphaeria variabile, Neocosmospora piperis and Neocucurbitaria cava.</title>
        <authorList>
            <person name="Hill R."/>
        </authorList>
    </citation>
    <scope>NUCLEOTIDE SEQUENCE</scope>
    <source>
        <strain evidence="11">IMI 355082</strain>
    </source>
</reference>
<dbReference type="NCBIfam" id="NF003589">
    <property type="entry name" value="PRK05254.1-2"/>
    <property type="match status" value="1"/>
</dbReference>
<dbReference type="NCBIfam" id="NF003591">
    <property type="entry name" value="PRK05254.1-4"/>
    <property type="match status" value="1"/>
</dbReference>
<dbReference type="GO" id="GO:0005634">
    <property type="term" value="C:nucleus"/>
    <property type="evidence" value="ECO:0007669"/>
    <property type="project" value="UniProtKB-SubCell"/>
</dbReference>
<dbReference type="InterPro" id="IPR018085">
    <property type="entry name" value="Ura-DNA_Glyclase_AS"/>
</dbReference>
<dbReference type="SMART" id="SM00987">
    <property type="entry name" value="UreE_C"/>
    <property type="match status" value="1"/>
</dbReference>
<evidence type="ECO:0000256" key="4">
    <source>
        <dbReference type="ARBA" id="ARBA00023128"/>
    </source>
</evidence>
<dbReference type="NCBIfam" id="NF003588">
    <property type="entry name" value="PRK05254.1-1"/>
    <property type="match status" value="1"/>
</dbReference>
<comment type="subcellular location">
    <subcellularLocation>
        <location evidence="7">Mitochondrion</location>
    </subcellularLocation>
    <subcellularLocation>
        <location evidence="7">Nucleus</location>
    </subcellularLocation>
</comment>
<keyword evidence="2 7" id="KW-0227">DNA damage</keyword>
<dbReference type="OrthoDB" id="10031947at2759"/>
<gene>
    <name evidence="7 11" type="primary">UNG1</name>
    <name evidence="11" type="ORF">N0V93_001782</name>
</gene>
<dbReference type="EMBL" id="JAPEVB010000001">
    <property type="protein sequence ID" value="KAJ4397551.1"/>
    <property type="molecule type" value="Genomic_DNA"/>
</dbReference>
<dbReference type="EC" id="3.2.2.27" evidence="7"/>
<dbReference type="SUPFAM" id="SSF52141">
    <property type="entry name" value="Uracil-DNA glycosylase-like"/>
    <property type="match status" value="1"/>
</dbReference>
<dbReference type="InterPro" id="IPR002043">
    <property type="entry name" value="UDG_fam1"/>
</dbReference>
<dbReference type="CDD" id="cd10027">
    <property type="entry name" value="UDG-F1-like"/>
    <property type="match status" value="1"/>
</dbReference>
<comment type="catalytic activity">
    <reaction evidence="7">
        <text>Hydrolyzes single-stranded DNA or mismatched double-stranded DNA and polynucleotides, releasing free uracil.</text>
        <dbReference type="EC" id="3.2.2.27"/>
    </reaction>
</comment>
<evidence type="ECO:0000313" key="12">
    <source>
        <dbReference type="Proteomes" id="UP001140453"/>
    </source>
</evidence>
<feature type="domain" description="Uracil-DNA glycosylase-like" evidence="10">
    <location>
        <begin position="127"/>
        <end position="291"/>
    </location>
</feature>
<dbReference type="SMART" id="SM00986">
    <property type="entry name" value="UDG"/>
    <property type="match status" value="1"/>
</dbReference>
<evidence type="ECO:0000256" key="7">
    <source>
        <dbReference type="HAMAP-Rule" id="MF_03166"/>
    </source>
</evidence>
<keyword evidence="11" id="KW-0326">Glycosidase</keyword>
<dbReference type="InterPro" id="IPR005122">
    <property type="entry name" value="Uracil-DNA_glycosylase-like"/>
</dbReference>
<evidence type="ECO:0000256" key="9">
    <source>
        <dbReference type="SAM" id="MobiDB-lite"/>
    </source>
</evidence>
<feature type="compositionally biased region" description="Basic and acidic residues" evidence="9">
    <location>
        <begin position="371"/>
        <end position="382"/>
    </location>
</feature>
<evidence type="ECO:0000259" key="10">
    <source>
        <dbReference type="SMART" id="SM00986"/>
    </source>
</evidence>
<dbReference type="GO" id="GO:0097510">
    <property type="term" value="P:base-excision repair, AP site formation via deaminated base removal"/>
    <property type="evidence" value="ECO:0007669"/>
    <property type="project" value="TreeGrafter"/>
</dbReference>
<sequence>MSSFKRKANGPIAGSDPKKPRQNGSITSFFGAPKPLSTSANGKGNSSPAASSAAANFNKAKWVASLTDEQRELLKLEIDTLDESWLAQLKTEIVSKEFLDLKRFLDREAAAGKKIFPPREDIYSWSRHTPFQNVKVVIIGQDPYHNDGQAHGLAFSVRPPTVAPPSLKNMYKALAIDYPSFVPPPNRGGLLTPWADRGVLLLNTCLTVRAHEANSHANRGWERFTQKVIDLVAARRARGVVFMAWGTPAGKRVLKVDAQRHLVLKSVHPSPLSAARGFFDCGHFKKANEWLASRYGDDAVINWDLGSETTAVATAAKQTSLDADIDEHWEAEAAAAIAEAECKVNVMGPPPTPSPKKGDKVTTPVKTQGDAGKENEKTDIPA</sequence>
<protein>
    <recommendedName>
        <fullName evidence="7">Uracil-DNA glycosylase</fullName>
        <shortName evidence="7">UDG</shortName>
        <ecNumber evidence="7">3.2.2.27</ecNumber>
    </recommendedName>
</protein>
<evidence type="ECO:0000256" key="2">
    <source>
        <dbReference type="ARBA" id="ARBA00022763"/>
    </source>
</evidence>
<dbReference type="PANTHER" id="PTHR11264">
    <property type="entry name" value="URACIL-DNA GLYCOSYLASE"/>
    <property type="match status" value="1"/>
</dbReference>
<keyword evidence="6 7" id="KW-0539">Nucleus</keyword>
<dbReference type="PANTHER" id="PTHR11264:SF0">
    <property type="entry name" value="URACIL-DNA GLYCOSYLASE"/>
    <property type="match status" value="1"/>
</dbReference>
<dbReference type="Proteomes" id="UP001140453">
    <property type="component" value="Unassembled WGS sequence"/>
</dbReference>
<dbReference type="InterPro" id="IPR036895">
    <property type="entry name" value="Uracil-DNA_glycosylase-like_sf"/>
</dbReference>
<comment type="caution">
    <text evidence="11">The sequence shown here is derived from an EMBL/GenBank/DDBJ whole genome shotgun (WGS) entry which is preliminary data.</text>
</comment>
<organism evidence="11 12">
    <name type="scientific">Gnomoniopsis smithogilvyi</name>
    <dbReference type="NCBI Taxonomy" id="1191159"/>
    <lineage>
        <taxon>Eukaryota</taxon>
        <taxon>Fungi</taxon>
        <taxon>Dikarya</taxon>
        <taxon>Ascomycota</taxon>
        <taxon>Pezizomycotina</taxon>
        <taxon>Sordariomycetes</taxon>
        <taxon>Sordariomycetidae</taxon>
        <taxon>Diaporthales</taxon>
        <taxon>Gnomoniaceae</taxon>
        <taxon>Gnomoniopsis</taxon>
    </lineage>
</organism>
<dbReference type="GO" id="GO:0004844">
    <property type="term" value="F:uracil DNA N-glycosylase activity"/>
    <property type="evidence" value="ECO:0007669"/>
    <property type="project" value="UniProtKB-UniRule"/>
</dbReference>
<feature type="region of interest" description="Disordered" evidence="9">
    <location>
        <begin position="344"/>
        <end position="382"/>
    </location>
</feature>
<keyword evidence="3 7" id="KW-0378">Hydrolase</keyword>
<dbReference type="PROSITE" id="PS00130">
    <property type="entry name" value="U_DNA_GLYCOSYLASE"/>
    <property type="match status" value="1"/>
</dbReference>